<sequence>MATGVKVYVVVVVLFSAGDQVPVIPLLEVVGKAVKTVPAHTGLTGVNVGTTFGLTTICSVAVVAH</sequence>
<gene>
    <name evidence="1" type="ORF">EZL74_12690</name>
</gene>
<reference evidence="1 2" key="1">
    <citation type="submission" date="2019-02" db="EMBL/GenBank/DDBJ databases">
        <title>Flavobacterium sp. RD-2-33 isolated from forest soil.</title>
        <authorList>
            <person name="Chaudhary D.K."/>
        </authorList>
    </citation>
    <scope>NUCLEOTIDE SEQUENCE [LARGE SCALE GENOMIC DNA]</scope>
    <source>
        <strain evidence="1 2">RD-2-33</strain>
    </source>
</reference>
<accession>A0A4Q9YSC0</accession>
<organism evidence="1 2">
    <name type="scientific">Flavobacterium silvisoli</name>
    <dbReference type="NCBI Taxonomy" id="2529433"/>
    <lineage>
        <taxon>Bacteria</taxon>
        <taxon>Pseudomonadati</taxon>
        <taxon>Bacteroidota</taxon>
        <taxon>Flavobacteriia</taxon>
        <taxon>Flavobacteriales</taxon>
        <taxon>Flavobacteriaceae</taxon>
        <taxon>Flavobacterium</taxon>
    </lineage>
</organism>
<evidence type="ECO:0000313" key="1">
    <source>
        <dbReference type="EMBL" id="TBX64801.1"/>
    </source>
</evidence>
<dbReference type="Proteomes" id="UP000293300">
    <property type="component" value="Unassembled WGS sequence"/>
</dbReference>
<evidence type="ECO:0000313" key="2">
    <source>
        <dbReference type="Proteomes" id="UP000293300"/>
    </source>
</evidence>
<name>A0A4Q9YSC0_9FLAO</name>
<comment type="caution">
    <text evidence="1">The sequence shown here is derived from an EMBL/GenBank/DDBJ whole genome shotgun (WGS) entry which is preliminary data.</text>
</comment>
<dbReference type="EMBL" id="SJPE01000022">
    <property type="protein sequence ID" value="TBX64801.1"/>
    <property type="molecule type" value="Genomic_DNA"/>
</dbReference>
<proteinExistence type="predicted"/>
<protein>
    <submittedName>
        <fullName evidence="1">Uncharacterized protein</fullName>
    </submittedName>
</protein>
<keyword evidence="2" id="KW-1185">Reference proteome</keyword>
<dbReference type="AlphaFoldDB" id="A0A4Q9YSC0"/>